<gene>
    <name evidence="15" type="ORF">CSSPTR1EN2_LOCUS2810</name>
</gene>
<dbReference type="PANTHER" id="PTHR45626:SF14">
    <property type="entry name" value="ATP-DEPENDENT DNA HELICASE (EUROFUNG)"/>
    <property type="match status" value="1"/>
</dbReference>
<dbReference type="InterPro" id="IPR014001">
    <property type="entry name" value="Helicase_ATP-bd"/>
</dbReference>
<feature type="region of interest" description="Disordered" evidence="10">
    <location>
        <begin position="1383"/>
        <end position="1406"/>
    </location>
</feature>
<dbReference type="InterPro" id="IPR050628">
    <property type="entry name" value="SNF2_RAD54_helicase_TF"/>
</dbReference>
<keyword evidence="6" id="KW-0347">Helicase</keyword>
<keyword evidence="3" id="KW-0547">Nucleotide-binding</keyword>
<proteinExistence type="inferred from homology"/>
<dbReference type="Gene3D" id="3.30.40.10">
    <property type="entry name" value="Zinc/RING finger domain, C3HC4 (zinc finger)"/>
    <property type="match status" value="1"/>
</dbReference>
<dbReference type="InterPro" id="IPR049730">
    <property type="entry name" value="SNF2/RAD54-like_C"/>
</dbReference>
<dbReference type="PROSITE" id="PS50089">
    <property type="entry name" value="ZF_RING_2"/>
    <property type="match status" value="1"/>
</dbReference>
<dbReference type="CDD" id="cd16449">
    <property type="entry name" value="RING-HC"/>
    <property type="match status" value="1"/>
</dbReference>
<sequence length="1424" mass="158406">MEQSLANCETPPLHYKHCGFVSVVLGCTGFSALDLNAFVAVAGAEETVTVAAGVFRELIGAECALTGSGSVPQIRIENSPLILFPLAEEENSAEDGCGRTGNGTAACGDGSSAKRKRATTKIAGMGSILHQLQWMRQRNHAKVQGHVVALAQRAGNVRVVALLDLWLPSNVWSIGGFWKSRAVAATALAHLSCDWECRRGILELVKNGAEGFSVKDLWELGDCHVLDCKLHFDAPEKSARFDLHLLFKSLPSYMTEEKLDGHKIVPSDDAASLRAGIWDVPDEILISILGRLLPKDLHNAASACRYIRLMAVLIMPCMNVCLFPHQQAAVRWMLHREQRPAVLPHPLYRKLETEDGFPIFLDMVSGYLSPEMPAQVHDFQGGLFCDEPGLGKTVTALSLILKTQGAVAEPPPGTQVCWGEHRSGEKVGHYVVRANGTPLGASVVKRSMMLKARRQQGRGWESCREALHHQPDCEHNSRSEPLADILCSRSLSPSLESELSTLQQVPSSTESQGNPSLDCWVENSLMPLGLSPSPVLTSDLLTSTNSRLTRSSARLKRKLSVSFEESSKPVGESCLDEGLTSSARDRATQRLRLMSTSCRHLSVALSSMSQQEVQFKPPEEGVIVQEEACMSEEEVWVQCDACRKWRKLPNDAVPPREGLAWFCSMNKDSLYQSCTTPEQICDRNTWVRSLPGFYKRGTAPGQKQNVSFFMNVIKENAHLLDVHAKPVWWLANLNSDKLCKLAAGGLTIPRDMKGVGSADDAHSCESLFKTFGLIQSSVGKGVVKWQYPSGLDNLVFDSLALRQALLKPVDDAIRIYLSKATLIVVPSNLVEHWKNQIAKHTTPGQLRVYIWTDHKKPPLAHSLAWDHDIVITTFNRLSSEWSARESTVLMRVHWLRVILDEGHTLGASLSLTNKLQMAVSMHACRRWLLTGTPTPNTPNSQVAHLQPMLKFLHEDIYGKQQKIWETAILRPFEAGREEGRERLLQLLHRVMISSRKADLCTIPPCIRKVKLLDFTEQHAASYNELVVTVQRNILLADWKDPSHVESLLNSKQWKARGIALRNARLSCCVAGHIKMQNAGEDVLETMEVFVREQGMDPLSHQFDVIQNALLYGGNCNRCQEWCRLPIVTPCRHLLCLSCVAMDSEKCTCPGCDNRYKMQSPAELARSENPNPKWPVPQDLIELQPSYAQDDWDPDWHATSSSKVSYLVDCLKMLEGANVQQCTSFATDAHVEPVPSDVTNDDEHITSSKSQQTALPEKAIVFSQFLEHINVIQQQLTKAGIQHVGMYSPMHAVNKLKSLMVFQNDPRCTVLVMDGSAALGLDLSFVTHVYLMEPIWDGSMEEQVVSRAHRMGQTRPVLVETLAMRGTIEEQMLEYLQDPVDRRKGQIQDGHNLGGRSSQRSSHDPAESSYLAHLDFVRTAKKMVD</sequence>
<organism evidence="15 16">
    <name type="scientific">Sphagnum troendelagicum</name>
    <dbReference type="NCBI Taxonomy" id="128251"/>
    <lineage>
        <taxon>Eukaryota</taxon>
        <taxon>Viridiplantae</taxon>
        <taxon>Streptophyta</taxon>
        <taxon>Embryophyta</taxon>
        <taxon>Bryophyta</taxon>
        <taxon>Sphagnophytina</taxon>
        <taxon>Sphagnopsida</taxon>
        <taxon>Sphagnales</taxon>
        <taxon>Sphagnaceae</taxon>
        <taxon>Sphagnum</taxon>
    </lineage>
</organism>
<evidence type="ECO:0000256" key="7">
    <source>
        <dbReference type="ARBA" id="ARBA00022833"/>
    </source>
</evidence>
<dbReference type="PROSITE" id="PS51192">
    <property type="entry name" value="HELICASE_ATP_BIND_1"/>
    <property type="match status" value="1"/>
</dbReference>
<dbReference type="InterPro" id="IPR027417">
    <property type="entry name" value="P-loop_NTPase"/>
</dbReference>
<dbReference type="SMART" id="SM00490">
    <property type="entry name" value="HELICc"/>
    <property type="match status" value="1"/>
</dbReference>
<protein>
    <recommendedName>
        <fullName evidence="17">F-box protein</fullName>
    </recommendedName>
</protein>
<dbReference type="Pfam" id="PF12937">
    <property type="entry name" value="F-box-like"/>
    <property type="match status" value="1"/>
</dbReference>
<evidence type="ECO:0000256" key="5">
    <source>
        <dbReference type="ARBA" id="ARBA00022801"/>
    </source>
</evidence>
<dbReference type="InterPro" id="IPR001810">
    <property type="entry name" value="F-box_dom"/>
</dbReference>
<keyword evidence="2" id="KW-0479">Metal-binding</keyword>
<evidence type="ECO:0000259" key="12">
    <source>
        <dbReference type="PROSITE" id="PS51050"/>
    </source>
</evidence>
<dbReference type="PROSITE" id="PS00518">
    <property type="entry name" value="ZF_RING_1"/>
    <property type="match status" value="1"/>
</dbReference>
<feature type="domain" description="RING-type" evidence="11">
    <location>
        <begin position="1115"/>
        <end position="1152"/>
    </location>
</feature>
<evidence type="ECO:0008006" key="17">
    <source>
        <dbReference type="Google" id="ProtNLM"/>
    </source>
</evidence>
<dbReference type="InterPro" id="IPR017907">
    <property type="entry name" value="Znf_RING_CS"/>
</dbReference>
<dbReference type="PROSITE" id="PS51194">
    <property type="entry name" value="HELICASE_CTER"/>
    <property type="match status" value="1"/>
</dbReference>
<accession>A0ABP0TF58</accession>
<evidence type="ECO:0000256" key="2">
    <source>
        <dbReference type="ARBA" id="ARBA00022723"/>
    </source>
</evidence>
<evidence type="ECO:0000256" key="9">
    <source>
        <dbReference type="PROSITE-ProRule" id="PRU00175"/>
    </source>
</evidence>
<keyword evidence="16" id="KW-1185">Reference proteome</keyword>
<evidence type="ECO:0000259" key="11">
    <source>
        <dbReference type="PROSITE" id="PS50089"/>
    </source>
</evidence>
<dbReference type="SUPFAM" id="SSF57850">
    <property type="entry name" value="RING/U-box"/>
    <property type="match status" value="1"/>
</dbReference>
<dbReference type="Gene3D" id="3.40.50.10810">
    <property type="entry name" value="Tandem AAA-ATPase domain"/>
    <property type="match status" value="1"/>
</dbReference>
<keyword evidence="7" id="KW-0862">Zinc</keyword>
<dbReference type="SMART" id="SM00487">
    <property type="entry name" value="DEXDc"/>
    <property type="match status" value="1"/>
</dbReference>
<dbReference type="Proteomes" id="UP001497512">
    <property type="component" value="Chromosome 10"/>
</dbReference>
<dbReference type="InterPro" id="IPR038718">
    <property type="entry name" value="SNF2-like_sf"/>
</dbReference>
<name>A0ABP0TF58_9BRYO</name>
<dbReference type="CDD" id="cd18008">
    <property type="entry name" value="DEXDc_SHPRH-like"/>
    <property type="match status" value="1"/>
</dbReference>
<evidence type="ECO:0000313" key="15">
    <source>
        <dbReference type="EMBL" id="CAK9195009.1"/>
    </source>
</evidence>
<dbReference type="SUPFAM" id="SSF52540">
    <property type="entry name" value="P-loop containing nucleoside triphosphate hydrolases"/>
    <property type="match status" value="3"/>
</dbReference>
<evidence type="ECO:0000313" key="16">
    <source>
        <dbReference type="Proteomes" id="UP001497512"/>
    </source>
</evidence>
<feature type="domain" description="Helicase ATP-binding" evidence="13">
    <location>
        <begin position="773"/>
        <end position="951"/>
    </location>
</feature>
<evidence type="ECO:0000259" key="13">
    <source>
        <dbReference type="PROSITE" id="PS51192"/>
    </source>
</evidence>
<evidence type="ECO:0000256" key="1">
    <source>
        <dbReference type="ARBA" id="ARBA00008438"/>
    </source>
</evidence>
<keyword evidence="4 9" id="KW-0863">Zinc-finger</keyword>
<dbReference type="Pfam" id="PF07496">
    <property type="entry name" value="zf-CW"/>
    <property type="match status" value="1"/>
</dbReference>
<dbReference type="InterPro" id="IPR011124">
    <property type="entry name" value="Znf_CW"/>
</dbReference>
<evidence type="ECO:0000256" key="8">
    <source>
        <dbReference type="ARBA" id="ARBA00022840"/>
    </source>
</evidence>
<dbReference type="CDD" id="cd18793">
    <property type="entry name" value="SF2_C_SNF"/>
    <property type="match status" value="1"/>
</dbReference>
<evidence type="ECO:0000259" key="14">
    <source>
        <dbReference type="PROSITE" id="PS51194"/>
    </source>
</evidence>
<dbReference type="InterPro" id="IPR000330">
    <property type="entry name" value="SNF2_N"/>
</dbReference>
<evidence type="ECO:0000256" key="3">
    <source>
        <dbReference type="ARBA" id="ARBA00022741"/>
    </source>
</evidence>
<dbReference type="InterPro" id="IPR013083">
    <property type="entry name" value="Znf_RING/FYVE/PHD"/>
</dbReference>
<dbReference type="PANTHER" id="PTHR45626">
    <property type="entry name" value="TRANSCRIPTION TERMINATION FACTOR 2-RELATED"/>
    <property type="match status" value="1"/>
</dbReference>
<feature type="domain" description="CW-type" evidence="12">
    <location>
        <begin position="630"/>
        <end position="682"/>
    </location>
</feature>
<keyword evidence="8" id="KW-0067">ATP-binding</keyword>
<feature type="domain" description="Helicase C-terminal" evidence="14">
    <location>
        <begin position="1239"/>
        <end position="1390"/>
    </location>
</feature>
<comment type="similarity">
    <text evidence="1">Belongs to the SNF2/RAD54 helicase family. RAD16 subfamily.</text>
</comment>
<dbReference type="InterPro" id="IPR001650">
    <property type="entry name" value="Helicase_C-like"/>
</dbReference>
<dbReference type="InterPro" id="IPR001841">
    <property type="entry name" value="Znf_RING"/>
</dbReference>
<evidence type="ECO:0000256" key="4">
    <source>
        <dbReference type="ARBA" id="ARBA00022771"/>
    </source>
</evidence>
<dbReference type="Gene3D" id="3.30.40.100">
    <property type="match status" value="1"/>
</dbReference>
<keyword evidence="5" id="KW-0378">Hydrolase</keyword>
<evidence type="ECO:0000256" key="10">
    <source>
        <dbReference type="SAM" id="MobiDB-lite"/>
    </source>
</evidence>
<evidence type="ECO:0000256" key="6">
    <source>
        <dbReference type="ARBA" id="ARBA00022806"/>
    </source>
</evidence>
<dbReference type="CDD" id="cd09917">
    <property type="entry name" value="F-box_SF"/>
    <property type="match status" value="1"/>
</dbReference>
<dbReference type="Gene3D" id="3.40.50.300">
    <property type="entry name" value="P-loop containing nucleotide triphosphate hydrolases"/>
    <property type="match status" value="1"/>
</dbReference>
<dbReference type="PROSITE" id="PS51050">
    <property type="entry name" value="ZF_CW"/>
    <property type="match status" value="1"/>
</dbReference>
<dbReference type="EMBL" id="OZ019902">
    <property type="protein sequence ID" value="CAK9195009.1"/>
    <property type="molecule type" value="Genomic_DNA"/>
</dbReference>
<dbReference type="Pfam" id="PF00176">
    <property type="entry name" value="SNF2-rel_dom"/>
    <property type="match status" value="1"/>
</dbReference>
<reference evidence="15" key="1">
    <citation type="submission" date="2024-02" db="EMBL/GenBank/DDBJ databases">
        <authorList>
            <consortium name="ELIXIR-Norway"/>
            <consortium name="Elixir Norway"/>
        </authorList>
    </citation>
    <scope>NUCLEOTIDE SEQUENCE</scope>
</reference>
<dbReference type="Pfam" id="PF00271">
    <property type="entry name" value="Helicase_C"/>
    <property type="match status" value="1"/>
</dbReference>